<dbReference type="InterPro" id="IPR000209">
    <property type="entry name" value="Peptidase_S8/S53_dom"/>
</dbReference>
<accession>A0A1I4EK45</accession>
<keyword evidence="2" id="KW-0645">Protease</keyword>
<dbReference type="Gene3D" id="3.40.50.200">
    <property type="entry name" value="Peptidase S8/S53 domain"/>
    <property type="match status" value="1"/>
</dbReference>
<keyword evidence="4" id="KW-0720">Serine protease</keyword>
<organism evidence="6 7">
    <name type="scientific">Neomesorhizobium albiziae</name>
    <dbReference type="NCBI Taxonomy" id="335020"/>
    <lineage>
        <taxon>Bacteria</taxon>
        <taxon>Pseudomonadati</taxon>
        <taxon>Pseudomonadota</taxon>
        <taxon>Alphaproteobacteria</taxon>
        <taxon>Hyphomicrobiales</taxon>
        <taxon>Phyllobacteriaceae</taxon>
        <taxon>Neomesorhizobium</taxon>
    </lineage>
</organism>
<dbReference type="GO" id="GO:0004252">
    <property type="term" value="F:serine-type endopeptidase activity"/>
    <property type="evidence" value="ECO:0007669"/>
    <property type="project" value="InterPro"/>
</dbReference>
<dbReference type="Proteomes" id="UP000323300">
    <property type="component" value="Unassembled WGS sequence"/>
</dbReference>
<evidence type="ECO:0000313" key="7">
    <source>
        <dbReference type="Proteomes" id="UP000323300"/>
    </source>
</evidence>
<name>A0A1I4EK45_9HYPH</name>
<dbReference type="PANTHER" id="PTHR43806">
    <property type="entry name" value="PEPTIDASE S8"/>
    <property type="match status" value="1"/>
</dbReference>
<dbReference type="EMBL" id="FOSL01000027">
    <property type="protein sequence ID" value="SFL06085.1"/>
    <property type="molecule type" value="Genomic_DNA"/>
</dbReference>
<dbReference type="AlphaFoldDB" id="A0A1I4EK45"/>
<evidence type="ECO:0000256" key="3">
    <source>
        <dbReference type="ARBA" id="ARBA00022801"/>
    </source>
</evidence>
<reference evidence="6 7" key="1">
    <citation type="submission" date="2016-10" db="EMBL/GenBank/DDBJ databases">
        <authorList>
            <person name="Varghese N."/>
            <person name="Submissions S."/>
        </authorList>
    </citation>
    <scope>NUCLEOTIDE SEQUENCE [LARGE SCALE GENOMIC DNA]</scope>
    <source>
        <strain evidence="6 7">DSM 21822</strain>
    </source>
</reference>
<feature type="domain" description="Peptidase S8/S53" evidence="5">
    <location>
        <begin position="567"/>
        <end position="622"/>
    </location>
</feature>
<evidence type="ECO:0000256" key="1">
    <source>
        <dbReference type="ARBA" id="ARBA00011073"/>
    </source>
</evidence>
<gene>
    <name evidence="6" type="ORF">SAMN04488498_12743</name>
</gene>
<keyword evidence="3" id="KW-0378">Hydrolase</keyword>
<feature type="domain" description="Peptidase S8/S53" evidence="5">
    <location>
        <begin position="197"/>
        <end position="409"/>
    </location>
</feature>
<dbReference type="GO" id="GO:0006508">
    <property type="term" value="P:proteolysis"/>
    <property type="evidence" value="ECO:0007669"/>
    <property type="project" value="UniProtKB-KW"/>
</dbReference>
<keyword evidence="7" id="KW-1185">Reference proteome</keyword>
<dbReference type="PANTHER" id="PTHR43806:SF11">
    <property type="entry name" value="CEREVISIN-RELATED"/>
    <property type="match status" value="1"/>
</dbReference>
<proteinExistence type="inferred from homology"/>
<dbReference type="Gene3D" id="2.60.120.1290">
    <property type="match status" value="1"/>
</dbReference>
<dbReference type="Pfam" id="PF00082">
    <property type="entry name" value="Peptidase_S8"/>
    <property type="match status" value="2"/>
</dbReference>
<dbReference type="OrthoDB" id="9816306at2"/>
<evidence type="ECO:0000256" key="4">
    <source>
        <dbReference type="ARBA" id="ARBA00022825"/>
    </source>
</evidence>
<comment type="similarity">
    <text evidence="1">Belongs to the peptidase S8 family.</text>
</comment>
<sequence>MAQVVGQTKLHPKLRMIGNGDEVVNCLRAEQSQNLVSTAPLDTLFTDTKLATVAATTGFLPLGLDTADFSTSAAPAARKKLTPANRASHAYVGVFIEVHRDRQVAGPAGTASDVESVKDKIAKSLAPVTEIDRCVLSKRNFIAATVRVSDLPALAADERVAFIHPAEALALDVPRPRRGVDKLKPTDRSVAGKHNGGAGVIIGIIDVGGYDFSHRDFIANGKSRFLSIWDQGGKRRSPPSKRSGADFAPFDFGSEILQADLDKALAVERAGGLAATALEPQSQQSRSSHATHVTSIAAGNSGVCPKADIAAVLLNVPFDPEDLKARRETFSDSTRLVLAIEYLLEIAKREDKPISINISLGTNGGAHDGSGGVSRWFDALLATEGRSITIAAGNAGQEAATEENPNGWMMGRIHASGRIAARGLVVDLDWTVVGDQIVDLSENELELWHSPQDRIRIAVRPPGSNSWIEVGPRQYIENKRLASGTFLSVYNELYNPVNGANCCAVYLSPDLRPGSLTGVAAGTWTIRLIGEEVRNGEFHCWIERDDPYRYGPGVGGQLMRMPSFFSAASNVDSHSINSLACGHRVIAVANLDDRRQRIAATSSQGPTRDARMKPDIAAPGTGIVAANGLLKTTNPGSR</sequence>
<evidence type="ECO:0000256" key="2">
    <source>
        <dbReference type="ARBA" id="ARBA00022670"/>
    </source>
</evidence>
<protein>
    <submittedName>
        <fullName evidence="6">Subtilase family protein</fullName>
    </submittedName>
</protein>
<evidence type="ECO:0000313" key="6">
    <source>
        <dbReference type="EMBL" id="SFL06085.1"/>
    </source>
</evidence>
<dbReference type="SUPFAM" id="SSF52743">
    <property type="entry name" value="Subtilisin-like"/>
    <property type="match status" value="1"/>
</dbReference>
<dbReference type="InterPro" id="IPR050131">
    <property type="entry name" value="Peptidase_S8_subtilisin-like"/>
</dbReference>
<dbReference type="RefSeq" id="WP_149763319.1">
    <property type="nucleotide sequence ID" value="NZ_BSPE01000090.1"/>
</dbReference>
<evidence type="ECO:0000259" key="5">
    <source>
        <dbReference type="Pfam" id="PF00082"/>
    </source>
</evidence>
<dbReference type="InterPro" id="IPR036852">
    <property type="entry name" value="Peptidase_S8/S53_dom_sf"/>
</dbReference>